<evidence type="ECO:0000313" key="3">
    <source>
        <dbReference type="Proteomes" id="UP000194841"/>
    </source>
</evidence>
<dbReference type="InterPro" id="IPR015943">
    <property type="entry name" value="WD40/YVTN_repeat-like_dom_sf"/>
</dbReference>
<accession>A0A244CLH7</accession>
<dbReference type="SUPFAM" id="SSF110296">
    <property type="entry name" value="Oligoxyloglucan reducing end-specific cellobiohydrolase"/>
    <property type="match status" value="1"/>
</dbReference>
<evidence type="ECO:0000259" key="1">
    <source>
        <dbReference type="Pfam" id="PF25852"/>
    </source>
</evidence>
<sequence>MTNKLRMHVLGWPIWLIVWCSLVLSFAVNAETSLQWQHTTLKTQPSLRGSAMYGDSLWVSGSQNSVWNSLDGGKTWQDRSIKSDVITDFRDIALFDEQTAIVMGVGSGEQSVLYLTENAGVTWQLLYQNTDQTGFFDSIAFWDRQHGLLMGDPVDGYYVVKYTQDGGKTWQRVAKNKLPDRQEEEAAFAASGHTLIVGQDQQAWLTTGGKSASVYHSTDAGLSWARKKVPLFNRTATAGGYGLALNQNQQLFVVGGDYQQRDTTYPNMARFINNRWLSVASGQRGLRTAMKCVPAVCIATGKTGNDVSYDQGDTWQPLINPHSSLAGYYTAASDNNRFLLAGADGKIAIVTIL</sequence>
<evidence type="ECO:0000313" key="2">
    <source>
        <dbReference type="EMBL" id="OUL56452.1"/>
    </source>
</evidence>
<dbReference type="Gene3D" id="2.130.10.10">
    <property type="entry name" value="YVTN repeat-like/Quinoprotein amine dehydrogenase"/>
    <property type="match status" value="2"/>
</dbReference>
<proteinExistence type="predicted"/>
<keyword evidence="3" id="KW-1185">Reference proteome</keyword>
<dbReference type="PANTHER" id="PTHR47199">
    <property type="entry name" value="PHOTOSYSTEM II STABILITY/ASSEMBLY FACTOR HCF136, CHLOROPLASTIC"/>
    <property type="match status" value="1"/>
</dbReference>
<name>A0A244CLH7_PSEDV</name>
<dbReference type="InterPro" id="IPR058667">
    <property type="entry name" value="DUF6242_C"/>
</dbReference>
<dbReference type="GO" id="GO:0015979">
    <property type="term" value="P:photosynthesis"/>
    <property type="evidence" value="ECO:0007669"/>
    <property type="project" value="UniProtKB-KW"/>
</dbReference>
<comment type="caution">
    <text evidence="2">The sequence shown here is derived from an EMBL/GenBank/DDBJ whole genome shotgun (WGS) entry which is preliminary data.</text>
</comment>
<dbReference type="Proteomes" id="UP000194841">
    <property type="component" value="Unassembled WGS sequence"/>
</dbReference>
<dbReference type="Pfam" id="PF25852">
    <property type="entry name" value="DUF6242_C"/>
    <property type="match status" value="1"/>
</dbReference>
<dbReference type="AlphaFoldDB" id="A0A244CLH7"/>
<gene>
    <name evidence="2" type="ORF">B1199_17465</name>
</gene>
<dbReference type="EMBL" id="MWPV01000006">
    <property type="protein sequence ID" value="OUL56452.1"/>
    <property type="molecule type" value="Genomic_DNA"/>
</dbReference>
<dbReference type="PANTHER" id="PTHR47199:SF2">
    <property type="entry name" value="PHOTOSYSTEM II STABILITY_ASSEMBLY FACTOR HCF136, CHLOROPLASTIC"/>
    <property type="match status" value="1"/>
</dbReference>
<protein>
    <submittedName>
        <fullName evidence="2">Oxidoreductase</fullName>
    </submittedName>
</protein>
<reference evidence="2 3" key="1">
    <citation type="submission" date="2017-02" db="EMBL/GenBank/DDBJ databases">
        <title>Pseudoalteromonas ulvae TC14 Genome.</title>
        <authorList>
            <person name="Molmeret M."/>
        </authorList>
    </citation>
    <scope>NUCLEOTIDE SEQUENCE [LARGE SCALE GENOMIC DNA]</scope>
    <source>
        <strain evidence="2">TC14</strain>
    </source>
</reference>
<feature type="domain" description="DUF6242" evidence="1">
    <location>
        <begin position="33"/>
        <end position="258"/>
    </location>
</feature>
<dbReference type="GO" id="GO:0009523">
    <property type="term" value="C:photosystem II"/>
    <property type="evidence" value="ECO:0007669"/>
    <property type="project" value="UniProtKB-KW"/>
</dbReference>
<organism evidence="2 3">
    <name type="scientific">Pseudoalteromonas ulvae</name>
    <dbReference type="NCBI Taxonomy" id="107327"/>
    <lineage>
        <taxon>Bacteria</taxon>
        <taxon>Pseudomonadati</taxon>
        <taxon>Pseudomonadota</taxon>
        <taxon>Gammaproteobacteria</taxon>
        <taxon>Alteromonadales</taxon>
        <taxon>Pseudoalteromonadaceae</taxon>
        <taxon>Pseudoalteromonas</taxon>
    </lineage>
</organism>
<dbReference type="OrthoDB" id="9813892at2"/>
<dbReference type="RefSeq" id="WP_086745423.1">
    <property type="nucleotide sequence ID" value="NZ_MWPV01000006.1"/>
</dbReference>